<keyword evidence="4" id="KW-1185">Reference proteome</keyword>
<gene>
    <name evidence="3" type="ORF">HII31_13599</name>
</gene>
<proteinExistence type="predicted"/>
<dbReference type="SUPFAM" id="SSF53098">
    <property type="entry name" value="Ribonuclease H-like"/>
    <property type="match status" value="1"/>
</dbReference>
<dbReference type="AlphaFoldDB" id="A0A8H6R5H4"/>
<dbReference type="OrthoDB" id="5953249at2759"/>
<dbReference type="Proteomes" id="UP000660729">
    <property type="component" value="Unassembled WGS sequence"/>
</dbReference>
<dbReference type="PANTHER" id="PTHR28083">
    <property type="entry name" value="GOOD FOR FULL DBP5 ACTIVITY PROTEIN 2"/>
    <property type="match status" value="1"/>
</dbReference>
<evidence type="ECO:0000313" key="4">
    <source>
        <dbReference type="Proteomes" id="UP000660729"/>
    </source>
</evidence>
<feature type="compositionally biased region" description="Polar residues" evidence="1">
    <location>
        <begin position="348"/>
        <end position="358"/>
    </location>
</feature>
<accession>A0A8H6R5H4</accession>
<sequence>MLCRRVIVRGSSIGYHSFATKHTTSTRLFHHSRTVRSSLLPTWIDRIRSRLLGDSNTHYGDDNMGRNKTQISHGDLSALQQMLGLRPADLMPASLQDAIIICVDCEAFEFDQHKVTEVGVSMFDTRDVPQTIAEISREALFSNIVSSHYRISEYGHLRNKRYSKGNPDAFAFGKSTWIGLADIKQTLQDVFENAAKLPPPITGLRKIVLAGHAIKNDLEYLRKLDFDVNDIPSVVMKLDTQTIAVSKKRQMGLANQLGALRIVPEHLHNAGNDAAYTLRALLAIAIGEHSDPGNTLRKSEAVTVKPKTTVVRKVEVCSVGAAKHKLPATRPSTGLPARPSWIPLPPDSRSTASQQSVGVSPLLAESRKRPLSSAQIDEAYESDIPRGKKHEKSSGV</sequence>
<feature type="domain" description="Gfd2/YDR514C-like C-terminal" evidence="2">
    <location>
        <begin position="99"/>
        <end position="284"/>
    </location>
</feature>
<reference evidence="3" key="1">
    <citation type="submission" date="2020-04" db="EMBL/GenBank/DDBJ databases">
        <title>Draft genome resource of the tomato pathogen Pseudocercospora fuligena.</title>
        <authorList>
            <person name="Zaccaron A."/>
        </authorList>
    </citation>
    <scope>NUCLEOTIDE SEQUENCE</scope>
    <source>
        <strain evidence="3">PF001</strain>
    </source>
</reference>
<dbReference type="InterPro" id="IPR036397">
    <property type="entry name" value="RNaseH_sf"/>
</dbReference>
<dbReference type="GO" id="GO:0005634">
    <property type="term" value="C:nucleus"/>
    <property type="evidence" value="ECO:0007669"/>
    <property type="project" value="TreeGrafter"/>
</dbReference>
<feature type="region of interest" description="Disordered" evidence="1">
    <location>
        <begin position="326"/>
        <end position="396"/>
    </location>
</feature>
<organism evidence="3 4">
    <name type="scientific">Pseudocercospora fuligena</name>
    <dbReference type="NCBI Taxonomy" id="685502"/>
    <lineage>
        <taxon>Eukaryota</taxon>
        <taxon>Fungi</taxon>
        <taxon>Dikarya</taxon>
        <taxon>Ascomycota</taxon>
        <taxon>Pezizomycotina</taxon>
        <taxon>Dothideomycetes</taxon>
        <taxon>Dothideomycetidae</taxon>
        <taxon>Mycosphaerellales</taxon>
        <taxon>Mycosphaerellaceae</taxon>
        <taxon>Pseudocercospora</taxon>
    </lineage>
</organism>
<dbReference type="InterPro" id="IPR012337">
    <property type="entry name" value="RNaseH-like_sf"/>
</dbReference>
<dbReference type="Pfam" id="PF21762">
    <property type="entry name" value="DEDDh_C"/>
    <property type="match status" value="1"/>
</dbReference>
<evidence type="ECO:0000313" key="3">
    <source>
        <dbReference type="EMBL" id="KAF7184976.1"/>
    </source>
</evidence>
<dbReference type="PANTHER" id="PTHR28083:SF1">
    <property type="entry name" value="GOOD FOR FULL DBP5 ACTIVITY PROTEIN 2"/>
    <property type="match status" value="1"/>
</dbReference>
<dbReference type="GO" id="GO:0003676">
    <property type="term" value="F:nucleic acid binding"/>
    <property type="evidence" value="ECO:0007669"/>
    <property type="project" value="InterPro"/>
</dbReference>
<protein>
    <recommendedName>
        <fullName evidence="2">Gfd2/YDR514C-like C-terminal domain-containing protein</fullName>
    </recommendedName>
</protein>
<dbReference type="EMBL" id="JABCIY010000344">
    <property type="protein sequence ID" value="KAF7184976.1"/>
    <property type="molecule type" value="Genomic_DNA"/>
</dbReference>
<evidence type="ECO:0000256" key="1">
    <source>
        <dbReference type="SAM" id="MobiDB-lite"/>
    </source>
</evidence>
<name>A0A8H6R5H4_9PEZI</name>
<feature type="compositionally biased region" description="Basic residues" evidence="1">
    <location>
        <begin position="387"/>
        <end position="396"/>
    </location>
</feature>
<evidence type="ECO:0000259" key="2">
    <source>
        <dbReference type="Pfam" id="PF21762"/>
    </source>
</evidence>
<dbReference type="InterPro" id="IPR040151">
    <property type="entry name" value="Gfd2/YDR514C-like"/>
</dbReference>
<dbReference type="Gene3D" id="3.30.420.10">
    <property type="entry name" value="Ribonuclease H-like superfamily/Ribonuclease H"/>
    <property type="match status" value="1"/>
</dbReference>
<dbReference type="InterPro" id="IPR048519">
    <property type="entry name" value="Gfd2/YDR514C-like_C"/>
</dbReference>
<comment type="caution">
    <text evidence="3">The sequence shown here is derived from an EMBL/GenBank/DDBJ whole genome shotgun (WGS) entry which is preliminary data.</text>
</comment>